<dbReference type="Pfam" id="PF16656">
    <property type="entry name" value="Pur_ac_phosph_N"/>
    <property type="match status" value="1"/>
</dbReference>
<dbReference type="SUPFAM" id="SSF49363">
    <property type="entry name" value="Purple acid phosphatase, N-terminal domain"/>
    <property type="match status" value="1"/>
</dbReference>
<sequence length="107" mass="12452">MVWLKSQGNFRIHETEVSGLQANTTYFYRVKTGNTTSAIYQFTTPADSHHESNIHLVTMSDMQIDSSNPDQFQQVVEDGNNYAQWKNDFFTPLKQLTPYVLIYLLRQ</sequence>
<dbReference type="Proteomes" id="UP001548189">
    <property type="component" value="Unassembled WGS sequence"/>
</dbReference>
<dbReference type="Gene3D" id="2.60.40.380">
    <property type="entry name" value="Purple acid phosphatase-like, N-terminal"/>
    <property type="match status" value="1"/>
</dbReference>
<keyword evidence="3" id="KW-1185">Reference proteome</keyword>
<name>A0ABV2BU25_9GAMM</name>
<comment type="caution">
    <text evidence="2">The sequence shown here is derived from an EMBL/GenBank/DDBJ whole genome shotgun (WGS) entry which is preliminary data.</text>
</comment>
<feature type="domain" description="Purple acid phosphatase N-terminal" evidence="1">
    <location>
        <begin position="9"/>
        <end position="44"/>
    </location>
</feature>
<dbReference type="EMBL" id="JBEVCJ010000010">
    <property type="protein sequence ID" value="MET1255434.1"/>
    <property type="molecule type" value="Genomic_DNA"/>
</dbReference>
<evidence type="ECO:0000313" key="2">
    <source>
        <dbReference type="EMBL" id="MET1255434.1"/>
    </source>
</evidence>
<proteinExistence type="predicted"/>
<evidence type="ECO:0000259" key="1">
    <source>
        <dbReference type="Pfam" id="PF16656"/>
    </source>
</evidence>
<dbReference type="RefSeq" id="WP_353896020.1">
    <property type="nucleotide sequence ID" value="NZ_JBEVCJ010000010.1"/>
</dbReference>
<dbReference type="InterPro" id="IPR015914">
    <property type="entry name" value="PAPs_N"/>
</dbReference>
<organism evidence="2 3">
    <name type="scientific">Aliikangiella maris</name>
    <dbReference type="NCBI Taxonomy" id="3162458"/>
    <lineage>
        <taxon>Bacteria</taxon>
        <taxon>Pseudomonadati</taxon>
        <taxon>Pseudomonadota</taxon>
        <taxon>Gammaproteobacteria</taxon>
        <taxon>Oceanospirillales</taxon>
        <taxon>Pleioneaceae</taxon>
        <taxon>Aliikangiella</taxon>
    </lineage>
</organism>
<evidence type="ECO:0000313" key="3">
    <source>
        <dbReference type="Proteomes" id="UP001548189"/>
    </source>
</evidence>
<protein>
    <submittedName>
        <fullName evidence="2">Fibronectin type III domain-containing protein</fullName>
    </submittedName>
</protein>
<gene>
    <name evidence="2" type="ORF">ABVT43_09880</name>
</gene>
<accession>A0ABV2BU25</accession>
<reference evidence="2 3" key="1">
    <citation type="submission" date="2024-06" db="EMBL/GenBank/DDBJ databases">
        <authorList>
            <person name="Li F."/>
        </authorList>
    </citation>
    <scope>NUCLEOTIDE SEQUENCE [LARGE SCALE GENOMIC DNA]</scope>
    <source>
        <strain evidence="2 3">GXAS 311</strain>
    </source>
</reference>
<dbReference type="InterPro" id="IPR008963">
    <property type="entry name" value="Purple_acid_Pase-like_N"/>
</dbReference>